<dbReference type="Gene3D" id="3.40.50.720">
    <property type="entry name" value="NAD(P)-binding Rossmann-like Domain"/>
    <property type="match status" value="1"/>
</dbReference>
<dbReference type="PANTHER" id="PTHR43267:SF1">
    <property type="entry name" value="TRNA THREONYLCARBAMOYLADENOSINE DEHYDRATASE"/>
    <property type="match status" value="1"/>
</dbReference>
<dbReference type="EC" id="6.1.-.-" evidence="2"/>
<dbReference type="InterPro" id="IPR000594">
    <property type="entry name" value="ThiF_NAD_FAD-bd"/>
</dbReference>
<dbReference type="GO" id="GO:0061503">
    <property type="term" value="F:tRNA threonylcarbamoyladenosine dehydratase"/>
    <property type="evidence" value="ECO:0007669"/>
    <property type="project" value="TreeGrafter"/>
</dbReference>
<dbReference type="GO" id="GO:0061504">
    <property type="term" value="P:cyclic threonylcarbamoyladenosine biosynthetic process"/>
    <property type="evidence" value="ECO:0007669"/>
    <property type="project" value="TreeGrafter"/>
</dbReference>
<gene>
    <name evidence="2" type="ORF">SPIRO4BDMA_40088</name>
</gene>
<accession>A0A3P3XND3</accession>
<dbReference type="InterPro" id="IPR045886">
    <property type="entry name" value="ThiF/MoeB/HesA"/>
</dbReference>
<dbReference type="Pfam" id="PF00899">
    <property type="entry name" value="ThiF"/>
    <property type="match status" value="1"/>
</dbReference>
<evidence type="ECO:0000259" key="1">
    <source>
        <dbReference type="Pfam" id="PF00899"/>
    </source>
</evidence>
<protein>
    <submittedName>
        <fullName evidence="2">Putative tRNA threonylcarbamoyladenosine dehydratase</fullName>
        <ecNumber evidence="2">6.1.-.-</ecNumber>
    </submittedName>
</protein>
<dbReference type="PANTHER" id="PTHR43267">
    <property type="entry name" value="TRNA THREONYLCARBAMOYLADENOSINE DEHYDRATASE"/>
    <property type="match status" value="1"/>
</dbReference>
<dbReference type="SUPFAM" id="SSF69572">
    <property type="entry name" value="Activating enzymes of the ubiquitin-like proteins"/>
    <property type="match status" value="1"/>
</dbReference>
<evidence type="ECO:0000313" key="2">
    <source>
        <dbReference type="EMBL" id="SLM17519.1"/>
    </source>
</evidence>
<sequence length="248" mass="26525">MTNLQNVPSEKSSGSFFDRTRIIVGESGLCALANAHVAVYGLGGVGAACALDLVRAGVGYLHVVDFDTVETSNLNRLAFGFQRYVGQAKSDAFIDVAKEINPAIEIVGEKLFFSSDTAAGIIARECSVHADCVDSLGPKASLIAALRQGDFIFISSMGTAGRLMPERLKLGPMASVKGCPLARAVRQKLSKMQIPLDFPAVWSDEPAVRPLPREGRRGIQGSAPFVPQTAGHFMAAWIVRRLLEDAHV</sequence>
<feature type="domain" description="THIF-type NAD/FAD binding fold" evidence="1">
    <location>
        <begin position="21"/>
        <end position="164"/>
    </location>
</feature>
<proteinExistence type="predicted"/>
<organism evidence="2">
    <name type="scientific">uncultured spirochete</name>
    <dbReference type="NCBI Taxonomy" id="156406"/>
    <lineage>
        <taxon>Bacteria</taxon>
        <taxon>Pseudomonadati</taxon>
        <taxon>Spirochaetota</taxon>
        <taxon>Spirochaetia</taxon>
        <taxon>Spirochaetales</taxon>
        <taxon>environmental samples</taxon>
    </lineage>
</organism>
<reference evidence="2" key="1">
    <citation type="submission" date="2017-02" db="EMBL/GenBank/DDBJ databases">
        <authorList>
            <person name="Regsiter A."/>
            <person name="William W."/>
        </authorList>
    </citation>
    <scope>NUCLEOTIDE SEQUENCE</scope>
    <source>
        <strain evidence="2">BdmA 4</strain>
    </source>
</reference>
<dbReference type="GO" id="GO:0008641">
    <property type="term" value="F:ubiquitin-like modifier activating enzyme activity"/>
    <property type="evidence" value="ECO:0007669"/>
    <property type="project" value="InterPro"/>
</dbReference>
<name>A0A3P3XND3_9SPIR</name>
<dbReference type="EMBL" id="FWDO01000004">
    <property type="protein sequence ID" value="SLM17519.1"/>
    <property type="molecule type" value="Genomic_DNA"/>
</dbReference>
<keyword evidence="2" id="KW-0436">Ligase</keyword>
<dbReference type="InterPro" id="IPR035985">
    <property type="entry name" value="Ubiquitin-activating_enz"/>
</dbReference>
<dbReference type="AlphaFoldDB" id="A0A3P3XND3"/>